<reference evidence="2 3" key="1">
    <citation type="submission" date="2017-01" db="EMBL/GenBank/DDBJ databases">
        <title>Novel large sulfur bacteria in the metagenomes of groundwater-fed chemosynthetic microbial mats in the Lake Huron basin.</title>
        <authorList>
            <person name="Sharrar A.M."/>
            <person name="Flood B.E."/>
            <person name="Bailey J.V."/>
            <person name="Jones D.S."/>
            <person name="Biddanda B."/>
            <person name="Ruberg S.A."/>
            <person name="Marcus D.N."/>
            <person name="Dick G.J."/>
        </authorList>
    </citation>
    <scope>NUCLEOTIDE SEQUENCE [LARGE SCALE GENOMIC DNA]</scope>
    <source>
        <strain evidence="2">A8</strain>
    </source>
</reference>
<evidence type="ECO:0000313" key="3">
    <source>
        <dbReference type="Proteomes" id="UP000192491"/>
    </source>
</evidence>
<dbReference type="Proteomes" id="UP000192491">
    <property type="component" value="Unassembled WGS sequence"/>
</dbReference>
<gene>
    <name evidence="2" type="ORF">BWK73_48740</name>
</gene>
<evidence type="ECO:0000313" key="2">
    <source>
        <dbReference type="EMBL" id="OQX00322.1"/>
    </source>
</evidence>
<dbReference type="AlphaFoldDB" id="A0A1Y1Q9G1"/>
<proteinExistence type="predicted"/>
<protein>
    <submittedName>
        <fullName evidence="2">Uncharacterized protein</fullName>
    </submittedName>
</protein>
<organism evidence="2 3">
    <name type="scientific">Thiothrix lacustris</name>
    <dbReference type="NCBI Taxonomy" id="525917"/>
    <lineage>
        <taxon>Bacteria</taxon>
        <taxon>Pseudomonadati</taxon>
        <taxon>Pseudomonadota</taxon>
        <taxon>Gammaproteobacteria</taxon>
        <taxon>Thiotrichales</taxon>
        <taxon>Thiotrichaceae</taxon>
        <taxon>Thiothrix</taxon>
    </lineage>
</organism>
<dbReference type="EMBL" id="MTEJ01000656">
    <property type="protein sequence ID" value="OQX00322.1"/>
    <property type="molecule type" value="Genomic_DNA"/>
</dbReference>
<accession>A0A1Y1Q9G1</accession>
<comment type="caution">
    <text evidence="2">The sequence shown here is derived from an EMBL/GenBank/DDBJ whole genome shotgun (WGS) entry which is preliminary data.</text>
</comment>
<evidence type="ECO:0000256" key="1">
    <source>
        <dbReference type="SAM" id="MobiDB-lite"/>
    </source>
</evidence>
<name>A0A1Y1Q9G1_9GAMM</name>
<sequence>MDNNNENYSGFEEEAENGQSGKPEEHDEILSELNSRSKKLDTCITARQTCNKLKERIIDCKKRFEAQDRIVEELKSRYASIIAIEVTNDDEYKNSAKQDCLSISEYARIMSQEIDSNPDNISKSVDKIKVKLTIIEAKSKIVSALQEKNKIFPICADLQKQWTIAENRFQVAYADYNDNRSF</sequence>
<feature type="region of interest" description="Disordered" evidence="1">
    <location>
        <begin position="1"/>
        <end position="32"/>
    </location>
</feature>